<comment type="caution">
    <text evidence="2">The sequence shown here is derived from an EMBL/GenBank/DDBJ whole genome shotgun (WGS) entry which is preliminary data.</text>
</comment>
<dbReference type="Pfam" id="PF25589">
    <property type="entry name" value="DUF7935"/>
    <property type="match status" value="1"/>
</dbReference>
<evidence type="ECO:0000256" key="1">
    <source>
        <dbReference type="SAM" id="Phobius"/>
    </source>
</evidence>
<dbReference type="RefSeq" id="WP_117384456.1">
    <property type="nucleotide sequence ID" value="NZ_QWDE01000004.1"/>
</dbReference>
<sequence length="176" mass="19946">MMLYSLLIDILKYSVAGIGVVYVAFYMLKPYLDKSQNLQILEIKKAVSTQTLPLKLQAYERLVLFVDRINPANMLIRLNGNNLSAAELQVVILNEIRTELQHNTTQQIYVSTRAWSVIRKVKDDTVSLINNAVQGLPESATGLDLGRMLLNHLGKVEDNPYDIATNLLRQDLEDLF</sequence>
<evidence type="ECO:0000313" key="2">
    <source>
        <dbReference type="EMBL" id="RFZ81635.1"/>
    </source>
</evidence>
<keyword evidence="3" id="KW-1185">Reference proteome</keyword>
<name>A0A3E2NKW7_9SPHI</name>
<dbReference type="AlphaFoldDB" id="A0A3E2NKW7"/>
<reference evidence="2 3" key="1">
    <citation type="submission" date="2018-08" db="EMBL/GenBank/DDBJ databases">
        <title>Mucilaginibacter terrae sp. nov., isolated from manganese diggings.</title>
        <authorList>
            <person name="Huang Y."/>
            <person name="Zhou Z."/>
        </authorList>
    </citation>
    <scope>NUCLEOTIDE SEQUENCE [LARGE SCALE GENOMIC DNA]</scope>
    <source>
        <strain evidence="2 3">ZH6</strain>
    </source>
</reference>
<dbReference type="InterPro" id="IPR057695">
    <property type="entry name" value="DUF7935"/>
</dbReference>
<gene>
    <name evidence="2" type="ORF">DYU05_17560</name>
</gene>
<dbReference type="EMBL" id="QWDE01000004">
    <property type="protein sequence ID" value="RFZ81635.1"/>
    <property type="molecule type" value="Genomic_DNA"/>
</dbReference>
<dbReference type="OrthoDB" id="1493032at2"/>
<keyword evidence="1" id="KW-0812">Transmembrane</keyword>
<accession>A0A3E2NKW7</accession>
<dbReference type="Proteomes" id="UP000260823">
    <property type="component" value="Unassembled WGS sequence"/>
</dbReference>
<protein>
    <submittedName>
        <fullName evidence="2">Uncharacterized protein</fullName>
    </submittedName>
</protein>
<organism evidence="2 3">
    <name type="scientific">Mucilaginibacter terrenus</name>
    <dbReference type="NCBI Taxonomy" id="2482727"/>
    <lineage>
        <taxon>Bacteria</taxon>
        <taxon>Pseudomonadati</taxon>
        <taxon>Bacteroidota</taxon>
        <taxon>Sphingobacteriia</taxon>
        <taxon>Sphingobacteriales</taxon>
        <taxon>Sphingobacteriaceae</taxon>
        <taxon>Mucilaginibacter</taxon>
    </lineage>
</organism>
<proteinExistence type="predicted"/>
<feature type="transmembrane region" description="Helical" evidence="1">
    <location>
        <begin position="6"/>
        <end position="28"/>
    </location>
</feature>
<evidence type="ECO:0000313" key="3">
    <source>
        <dbReference type="Proteomes" id="UP000260823"/>
    </source>
</evidence>
<keyword evidence="1" id="KW-0472">Membrane</keyword>
<keyword evidence="1" id="KW-1133">Transmembrane helix</keyword>